<evidence type="ECO:0000313" key="1">
    <source>
        <dbReference type="EMBL" id="PIK47745.1"/>
    </source>
</evidence>
<dbReference type="PANTHER" id="PTHR48312:SF1">
    <property type="entry name" value="SULFOTRANSFERASE"/>
    <property type="match status" value="1"/>
</dbReference>
<feature type="non-terminal residue" evidence="1">
    <location>
        <position position="1"/>
    </location>
</feature>
<dbReference type="SUPFAM" id="SSF52540">
    <property type="entry name" value="P-loop containing nucleoside triphosphate hydrolases"/>
    <property type="match status" value="1"/>
</dbReference>
<protein>
    <recommendedName>
        <fullName evidence="3">Carbohydrate sulfotransferase 15</fullName>
    </recommendedName>
</protein>
<reference evidence="1 2" key="1">
    <citation type="journal article" date="2017" name="PLoS Biol.">
        <title>The sea cucumber genome provides insights into morphological evolution and visceral regeneration.</title>
        <authorList>
            <person name="Zhang X."/>
            <person name="Sun L."/>
            <person name="Yuan J."/>
            <person name="Sun Y."/>
            <person name="Gao Y."/>
            <person name="Zhang L."/>
            <person name="Li S."/>
            <person name="Dai H."/>
            <person name="Hamel J.F."/>
            <person name="Liu C."/>
            <person name="Yu Y."/>
            <person name="Liu S."/>
            <person name="Lin W."/>
            <person name="Guo K."/>
            <person name="Jin S."/>
            <person name="Xu P."/>
            <person name="Storey K.B."/>
            <person name="Huan P."/>
            <person name="Zhang T."/>
            <person name="Zhou Y."/>
            <person name="Zhang J."/>
            <person name="Lin C."/>
            <person name="Li X."/>
            <person name="Xing L."/>
            <person name="Huo D."/>
            <person name="Sun M."/>
            <person name="Wang L."/>
            <person name="Mercier A."/>
            <person name="Li F."/>
            <person name="Yang H."/>
            <person name="Xiang J."/>
        </authorList>
    </citation>
    <scope>NUCLEOTIDE SEQUENCE [LARGE SCALE GENOMIC DNA]</scope>
    <source>
        <strain evidence="1">Shaxun</strain>
        <tissue evidence="1">Muscle</tissue>
    </source>
</reference>
<dbReference type="AlphaFoldDB" id="A0A2G8KIE7"/>
<dbReference type="Gene3D" id="3.40.50.300">
    <property type="entry name" value="P-loop containing nucleotide triphosphate hydrolases"/>
    <property type="match status" value="1"/>
</dbReference>
<name>A0A2G8KIE7_STIJA</name>
<evidence type="ECO:0000313" key="2">
    <source>
        <dbReference type="Proteomes" id="UP000230750"/>
    </source>
</evidence>
<dbReference type="InterPro" id="IPR027417">
    <property type="entry name" value="P-loop_NTPase"/>
</dbReference>
<dbReference type="Proteomes" id="UP000230750">
    <property type="component" value="Unassembled WGS sequence"/>
</dbReference>
<dbReference type="PANTHER" id="PTHR48312">
    <property type="match status" value="1"/>
</dbReference>
<proteinExistence type="predicted"/>
<sequence length="359" mass="41585">QKISVVPPFVLLVNKLVFNYVTKIRTAFKQCCRVVFRSSAGDKIFHFLSLANEASSTLAYLSEMADINAIEPVRIMLWAVPRSASTVFTKFMSFVDNVEVWQEPYVISHLFKSGWLSQRPELLSLSKQLYELYPEGKRGNLRPGETFTYESTKVGLERGAKDPNTKFIFVKDMAFTIHGHYEFMPQQVPIKHVFLIRHPHRYLTSNRAHMLRLLGKPADAPYDVTDDFFMKTEADEMFELWKHVRENVDPKAPVIDSDQYLKAPEKILPKLFAEIGIPWKDSYLSWNASDDIVFKWTSGFEHILFDKITQGQIFNKALTSGKFHSVEKPIPKRDELHPDILHIVDHYMPGYVEMSKHLL</sequence>
<comment type="caution">
    <text evidence="1">The sequence shown here is derived from an EMBL/GenBank/DDBJ whole genome shotgun (WGS) entry which is preliminary data.</text>
</comment>
<evidence type="ECO:0008006" key="3">
    <source>
        <dbReference type="Google" id="ProtNLM"/>
    </source>
</evidence>
<dbReference type="EMBL" id="MRZV01000561">
    <property type="protein sequence ID" value="PIK47745.1"/>
    <property type="molecule type" value="Genomic_DNA"/>
</dbReference>
<accession>A0A2G8KIE7</accession>
<dbReference type="OrthoDB" id="416710at2759"/>
<organism evidence="1 2">
    <name type="scientific">Stichopus japonicus</name>
    <name type="common">Sea cucumber</name>
    <dbReference type="NCBI Taxonomy" id="307972"/>
    <lineage>
        <taxon>Eukaryota</taxon>
        <taxon>Metazoa</taxon>
        <taxon>Echinodermata</taxon>
        <taxon>Eleutherozoa</taxon>
        <taxon>Echinozoa</taxon>
        <taxon>Holothuroidea</taxon>
        <taxon>Aspidochirotacea</taxon>
        <taxon>Aspidochirotida</taxon>
        <taxon>Stichopodidae</taxon>
        <taxon>Apostichopus</taxon>
    </lineage>
</organism>
<keyword evidence="2" id="KW-1185">Reference proteome</keyword>
<gene>
    <name evidence="1" type="ORF">BSL78_15382</name>
</gene>